<proteinExistence type="predicted"/>
<dbReference type="Gene3D" id="3.30.70.270">
    <property type="match status" value="1"/>
</dbReference>
<name>A0A9W6KWN7_9ACTN</name>
<dbReference type="InterPro" id="IPR052163">
    <property type="entry name" value="DGC-Regulatory_Protein"/>
</dbReference>
<feature type="transmembrane region" description="Helical" evidence="1">
    <location>
        <begin position="114"/>
        <end position="132"/>
    </location>
</feature>
<gene>
    <name evidence="3" type="ORF">GCM10017581_103320</name>
</gene>
<reference evidence="3" key="2">
    <citation type="submission" date="2023-01" db="EMBL/GenBank/DDBJ databases">
        <authorList>
            <person name="Sun Q."/>
            <person name="Evtushenko L."/>
        </authorList>
    </citation>
    <scope>NUCLEOTIDE SEQUENCE</scope>
    <source>
        <strain evidence="3">VKM Ac-1321</strain>
    </source>
</reference>
<dbReference type="Proteomes" id="UP001143480">
    <property type="component" value="Unassembled WGS sequence"/>
</dbReference>
<dbReference type="SUPFAM" id="SSF55073">
    <property type="entry name" value="Nucleotide cyclase"/>
    <property type="match status" value="1"/>
</dbReference>
<keyword evidence="1" id="KW-0472">Membrane</keyword>
<keyword evidence="1" id="KW-1133">Transmembrane helix</keyword>
<dbReference type="PANTHER" id="PTHR46663">
    <property type="entry name" value="DIGUANYLATE CYCLASE DGCT-RELATED"/>
    <property type="match status" value="1"/>
</dbReference>
<feature type="transmembrane region" description="Helical" evidence="1">
    <location>
        <begin position="43"/>
        <end position="62"/>
    </location>
</feature>
<protein>
    <recommendedName>
        <fullName evidence="2">GGDEF domain-containing protein</fullName>
    </recommendedName>
</protein>
<evidence type="ECO:0000313" key="4">
    <source>
        <dbReference type="Proteomes" id="UP001143480"/>
    </source>
</evidence>
<dbReference type="Pfam" id="PF00990">
    <property type="entry name" value="GGDEF"/>
    <property type="match status" value="1"/>
</dbReference>
<evidence type="ECO:0000259" key="2">
    <source>
        <dbReference type="PROSITE" id="PS50887"/>
    </source>
</evidence>
<feature type="domain" description="GGDEF" evidence="2">
    <location>
        <begin position="320"/>
        <end position="452"/>
    </location>
</feature>
<reference evidence="3" key="1">
    <citation type="journal article" date="2014" name="Int. J. Syst. Evol. Microbiol.">
        <title>Complete genome sequence of Corynebacterium casei LMG S-19264T (=DSM 44701T), isolated from a smear-ripened cheese.</title>
        <authorList>
            <consortium name="US DOE Joint Genome Institute (JGI-PGF)"/>
            <person name="Walter F."/>
            <person name="Albersmeier A."/>
            <person name="Kalinowski J."/>
            <person name="Ruckert C."/>
        </authorList>
    </citation>
    <scope>NUCLEOTIDE SEQUENCE</scope>
    <source>
        <strain evidence="3">VKM Ac-1321</strain>
    </source>
</reference>
<dbReference type="PROSITE" id="PS50887">
    <property type="entry name" value="GGDEF"/>
    <property type="match status" value="1"/>
</dbReference>
<dbReference type="EMBL" id="BSFP01000159">
    <property type="protein sequence ID" value="GLL08565.1"/>
    <property type="molecule type" value="Genomic_DNA"/>
</dbReference>
<dbReference type="InterPro" id="IPR043128">
    <property type="entry name" value="Rev_trsase/Diguanyl_cyclase"/>
</dbReference>
<evidence type="ECO:0000313" key="3">
    <source>
        <dbReference type="EMBL" id="GLL08565.1"/>
    </source>
</evidence>
<dbReference type="SMART" id="SM00267">
    <property type="entry name" value="GGDEF"/>
    <property type="match status" value="1"/>
</dbReference>
<dbReference type="InterPro" id="IPR000160">
    <property type="entry name" value="GGDEF_dom"/>
</dbReference>
<dbReference type="NCBIfam" id="TIGR00254">
    <property type="entry name" value="GGDEF"/>
    <property type="match status" value="1"/>
</dbReference>
<dbReference type="InterPro" id="IPR029787">
    <property type="entry name" value="Nucleotide_cyclase"/>
</dbReference>
<organism evidence="3 4">
    <name type="scientific">Dactylosporangium matsuzakiense</name>
    <dbReference type="NCBI Taxonomy" id="53360"/>
    <lineage>
        <taxon>Bacteria</taxon>
        <taxon>Bacillati</taxon>
        <taxon>Actinomycetota</taxon>
        <taxon>Actinomycetes</taxon>
        <taxon>Micromonosporales</taxon>
        <taxon>Micromonosporaceae</taxon>
        <taxon>Dactylosporangium</taxon>
    </lineage>
</organism>
<accession>A0A9W6KWN7</accession>
<evidence type="ECO:0000256" key="1">
    <source>
        <dbReference type="SAM" id="Phobius"/>
    </source>
</evidence>
<dbReference type="AlphaFoldDB" id="A0A9W6KWN7"/>
<comment type="caution">
    <text evidence="3">The sequence shown here is derived from an EMBL/GenBank/DDBJ whole genome shotgun (WGS) entry which is preliminary data.</text>
</comment>
<dbReference type="PANTHER" id="PTHR46663:SF2">
    <property type="entry name" value="GGDEF DOMAIN-CONTAINING PROTEIN"/>
    <property type="match status" value="1"/>
</dbReference>
<feature type="transmembrane region" description="Helical" evidence="1">
    <location>
        <begin position="15"/>
        <end position="36"/>
    </location>
</feature>
<sequence>MSVGFRLPGTLDGRIRWLFLVFGVCCLVLVPVRVFMGTGGGSMPVRVAAAVAAGVLGAWWLYGYKREGFPLWSFALEALALGVIGLGLREWTGTLGLAGALVAFRGLYGAWPQVLGYTLAVLVAVTGVVVLTEPGALMPMLRQAPGVPVLALFTAVIAETSRRQGRAAARERVFARLGASLGTTTDARVVSRHTVEAAVGLLTGAPGAWAATVSPDGEVTAVAGPAPASLLAGPRTEHFALVMATVPYGTLVVGSSLPLAGESRPAIASLAAQASLGLACAERSTALQHHTFHDTLTGLANRQLLREHLGRAMARARRGSPLAVLLIDVDGFKKINDTYGHIAGDQLLAAVAKRLQDTIRGADVAARLGGDEFAVILDGMGSPGDAVHVAGRLQTAIAGPLHVAGVTLSPSAGIGIACWRNHAEIDQLLHDADAALQTAKQAGPGRLAVFGSPVKAPAKV</sequence>
<dbReference type="RefSeq" id="WP_261960303.1">
    <property type="nucleotide sequence ID" value="NZ_BAAAXA010000001.1"/>
</dbReference>
<keyword evidence="4" id="KW-1185">Reference proteome</keyword>
<dbReference type="FunFam" id="3.30.70.270:FF:000001">
    <property type="entry name" value="Diguanylate cyclase domain protein"/>
    <property type="match status" value="1"/>
</dbReference>
<keyword evidence="1" id="KW-0812">Transmembrane</keyword>
<dbReference type="CDD" id="cd01949">
    <property type="entry name" value="GGDEF"/>
    <property type="match status" value="1"/>
</dbReference>